<dbReference type="KEGG" id="aco:Amico_0769"/>
<name>D5EEC0_AMICL</name>
<dbReference type="AlphaFoldDB" id="D5EEC0"/>
<accession>D5EEC0</accession>
<reference evidence="3 4" key="1">
    <citation type="journal article" date="2010" name="Stand. Genomic Sci.">
        <title>Complete genome sequence of Aminobacterium colombiense type strain (ALA-1).</title>
        <authorList>
            <person name="Chertkov O."/>
            <person name="Sikorski J."/>
            <person name="Brambilla E."/>
            <person name="Lapidus A."/>
            <person name="Copeland A."/>
            <person name="Glavina Del Rio T."/>
            <person name="Nolan M."/>
            <person name="Lucas S."/>
            <person name="Tice H."/>
            <person name="Cheng J.F."/>
            <person name="Han C."/>
            <person name="Detter J.C."/>
            <person name="Bruce D."/>
            <person name="Tapia R."/>
            <person name="Goodwin L."/>
            <person name="Pitluck S."/>
            <person name="Liolios K."/>
            <person name="Ivanova N."/>
            <person name="Mavromatis K."/>
            <person name="Ovchinnikova G."/>
            <person name="Pati A."/>
            <person name="Chen A."/>
            <person name="Palaniappan K."/>
            <person name="Land M."/>
            <person name="Hauser L."/>
            <person name="Chang Y.J."/>
            <person name="Jeffries C.D."/>
            <person name="Spring S."/>
            <person name="Rohde M."/>
            <person name="Goker M."/>
            <person name="Bristow J."/>
            <person name="Eisen J.A."/>
            <person name="Markowitz V."/>
            <person name="Hugenholtz P."/>
            <person name="Kyrpides N.C."/>
            <person name="Klenk H.P."/>
        </authorList>
    </citation>
    <scope>NUCLEOTIDE SEQUENCE [LARGE SCALE GENOMIC DNA]</scope>
    <source>
        <strain evidence="4">DSM 12261 / ALA-1</strain>
    </source>
</reference>
<proteinExistence type="predicted"/>
<dbReference type="Proteomes" id="UP000002366">
    <property type="component" value="Chromosome"/>
</dbReference>
<dbReference type="PROSITE" id="PS00409">
    <property type="entry name" value="PROKAR_NTER_METHYL"/>
    <property type="match status" value="1"/>
</dbReference>
<evidence type="ECO:0000313" key="4">
    <source>
        <dbReference type="Proteomes" id="UP000002366"/>
    </source>
</evidence>
<dbReference type="InterPro" id="IPR012902">
    <property type="entry name" value="N_methyl_site"/>
</dbReference>
<comment type="subcellular location">
    <subcellularLocation>
        <location evidence="1">Cell outer membrane</location>
    </subcellularLocation>
</comment>
<keyword evidence="2" id="KW-0472">Membrane</keyword>
<evidence type="ECO:0000256" key="1">
    <source>
        <dbReference type="ARBA" id="ARBA00004442"/>
    </source>
</evidence>
<dbReference type="RefSeq" id="WP_013048168.1">
    <property type="nucleotide sequence ID" value="NC_014011.1"/>
</dbReference>
<keyword evidence="2" id="KW-0998">Cell outer membrane</keyword>
<gene>
    <name evidence="3" type="ordered locus">Amico_0769</name>
</gene>
<evidence type="ECO:0000313" key="3">
    <source>
        <dbReference type="EMBL" id="ADE56902.1"/>
    </source>
</evidence>
<dbReference type="HOGENOM" id="CLU_2217469_0_0_0"/>
<dbReference type="EMBL" id="CP001997">
    <property type="protein sequence ID" value="ADE56902.1"/>
    <property type="molecule type" value="Genomic_DNA"/>
</dbReference>
<protein>
    <submittedName>
        <fullName evidence="3">Uncharacterized protein</fullName>
    </submittedName>
</protein>
<dbReference type="STRING" id="572547.Amico_0769"/>
<keyword evidence="4" id="KW-1185">Reference proteome</keyword>
<sequence>MIKKSKGVSLPEILTSVMIALFLLTGVWRFLYVLGVTLTTGNRYFMASLAAHYRAESNLPIELCNGLKLKEESTLEENIKTVHVMALDPCLPNGDKPIYEITLWRE</sequence>
<organism evidence="3 4">
    <name type="scientific">Aminobacterium colombiense (strain DSM 12261 / ALA-1)</name>
    <dbReference type="NCBI Taxonomy" id="572547"/>
    <lineage>
        <taxon>Bacteria</taxon>
        <taxon>Thermotogati</taxon>
        <taxon>Synergistota</taxon>
        <taxon>Synergistia</taxon>
        <taxon>Synergistales</taxon>
        <taxon>Aminobacteriaceae</taxon>
        <taxon>Aminobacterium</taxon>
    </lineage>
</organism>
<evidence type="ECO:0000256" key="2">
    <source>
        <dbReference type="ARBA" id="ARBA00023237"/>
    </source>
</evidence>
<dbReference type="GO" id="GO:0009279">
    <property type="term" value="C:cell outer membrane"/>
    <property type="evidence" value="ECO:0007669"/>
    <property type="project" value="UniProtKB-SubCell"/>
</dbReference>